<evidence type="ECO:0000259" key="9">
    <source>
        <dbReference type="Pfam" id="PF02096"/>
    </source>
</evidence>
<accession>A0A8B8QLP8</accession>
<organism evidence="10 14">
    <name type="scientific">Rhodamnia argentea</name>
    <dbReference type="NCBI Taxonomy" id="178133"/>
    <lineage>
        <taxon>Eukaryota</taxon>
        <taxon>Viridiplantae</taxon>
        <taxon>Streptophyta</taxon>
        <taxon>Embryophyta</taxon>
        <taxon>Tracheophyta</taxon>
        <taxon>Spermatophyta</taxon>
        <taxon>Magnoliopsida</taxon>
        <taxon>eudicotyledons</taxon>
        <taxon>Gunneridae</taxon>
        <taxon>Pentapetalae</taxon>
        <taxon>rosids</taxon>
        <taxon>malvids</taxon>
        <taxon>Myrtales</taxon>
        <taxon>Myrtaceae</taxon>
        <taxon>Myrtoideae</taxon>
        <taxon>Myrteae</taxon>
        <taxon>Australasian group</taxon>
        <taxon>Rhodamnia</taxon>
    </lineage>
</organism>
<dbReference type="InterPro" id="IPR001708">
    <property type="entry name" value="YidC/ALB3/OXA1/COX18"/>
</dbReference>
<dbReference type="GO" id="GO:0032977">
    <property type="term" value="F:membrane insertase activity"/>
    <property type="evidence" value="ECO:0007669"/>
    <property type="project" value="InterPro"/>
</dbReference>
<keyword evidence="3 6" id="KW-0812">Transmembrane</keyword>
<feature type="compositionally biased region" description="Basic and acidic residues" evidence="7">
    <location>
        <begin position="378"/>
        <end position="390"/>
    </location>
</feature>
<name>A0A8B8QLP8_9MYRT</name>
<feature type="region of interest" description="Disordered" evidence="7">
    <location>
        <begin position="361"/>
        <end position="390"/>
    </location>
</feature>
<evidence type="ECO:0000256" key="5">
    <source>
        <dbReference type="ARBA" id="ARBA00023136"/>
    </source>
</evidence>
<dbReference type="RefSeq" id="XP_048132688.1">
    <property type="nucleotide sequence ID" value="XM_048276731.1"/>
</dbReference>
<feature type="transmembrane region" description="Helical" evidence="8">
    <location>
        <begin position="264"/>
        <end position="290"/>
    </location>
</feature>
<evidence type="ECO:0000256" key="4">
    <source>
        <dbReference type="ARBA" id="ARBA00022989"/>
    </source>
</evidence>
<gene>
    <name evidence="11 12 13 14 15" type="primary">LOC115753566</name>
</gene>
<dbReference type="GeneID" id="115753566"/>
<evidence type="ECO:0000256" key="1">
    <source>
        <dbReference type="ARBA" id="ARBA00004141"/>
    </source>
</evidence>
<dbReference type="RefSeq" id="XP_030548084.1">
    <property type="nucleotide sequence ID" value="XM_030692224.1"/>
</dbReference>
<feature type="transmembrane region" description="Helical" evidence="8">
    <location>
        <begin position="234"/>
        <end position="252"/>
    </location>
</feature>
<evidence type="ECO:0000256" key="2">
    <source>
        <dbReference type="ARBA" id="ARBA00010583"/>
    </source>
</evidence>
<evidence type="ECO:0000313" key="11">
    <source>
        <dbReference type="RefSeq" id="XP_030548084.1"/>
    </source>
</evidence>
<reference evidence="13 14" key="1">
    <citation type="submission" date="2025-05" db="UniProtKB">
        <authorList>
            <consortium name="RefSeq"/>
        </authorList>
    </citation>
    <scope>IDENTIFICATION</scope>
    <source>
        <tissue evidence="13 14">Leaf</tissue>
    </source>
</reference>
<evidence type="ECO:0000256" key="6">
    <source>
        <dbReference type="RuleBase" id="RU003945"/>
    </source>
</evidence>
<proteinExistence type="inferred from homology"/>
<keyword evidence="5 8" id="KW-0472">Membrane</keyword>
<dbReference type="CDD" id="cd20069">
    <property type="entry name" value="5TM_Oxa1-like"/>
    <property type="match status" value="1"/>
</dbReference>
<keyword evidence="4 8" id="KW-1133">Transmembrane helix</keyword>
<comment type="similarity">
    <text evidence="2">Belongs to the OXA1/ALB3/YidC (TC 2.A.9.2) family.</text>
</comment>
<keyword evidence="10" id="KW-1185">Reference proteome</keyword>
<evidence type="ECO:0000313" key="12">
    <source>
        <dbReference type="RefSeq" id="XP_030548085.1"/>
    </source>
</evidence>
<dbReference type="KEGG" id="rarg:115753566"/>
<dbReference type="Pfam" id="PF02096">
    <property type="entry name" value="60KD_IMP"/>
    <property type="match status" value="1"/>
</dbReference>
<dbReference type="RefSeq" id="XP_030548085.1">
    <property type="nucleotide sequence ID" value="XM_030692225.1"/>
</dbReference>
<evidence type="ECO:0000256" key="3">
    <source>
        <dbReference type="ARBA" id="ARBA00022692"/>
    </source>
</evidence>
<comment type="similarity">
    <text evidence="6">Belongs to the OXA1/ALB3/YidC family.</text>
</comment>
<feature type="domain" description="Membrane insertase YidC/Oxa/ALB C-terminal" evidence="9">
    <location>
        <begin position="156"/>
        <end position="348"/>
    </location>
</feature>
<dbReference type="RefSeq" id="XP_048132686.1">
    <property type="nucleotide sequence ID" value="XM_048276729.1"/>
</dbReference>
<dbReference type="AlphaFoldDB" id="A0A8B8QLP8"/>
<dbReference type="GO" id="GO:0032979">
    <property type="term" value="P:protein insertion into mitochondrial inner membrane from matrix"/>
    <property type="evidence" value="ECO:0007669"/>
    <property type="project" value="TreeGrafter"/>
</dbReference>
<evidence type="ECO:0000313" key="14">
    <source>
        <dbReference type="RefSeq" id="XP_048132687.1"/>
    </source>
</evidence>
<feature type="transmembrane region" description="Helical" evidence="8">
    <location>
        <begin position="330"/>
        <end position="347"/>
    </location>
</feature>
<dbReference type="PANTHER" id="PTHR12428">
    <property type="entry name" value="OXA1"/>
    <property type="match status" value="1"/>
</dbReference>
<feature type="compositionally biased region" description="Low complexity" evidence="7">
    <location>
        <begin position="363"/>
        <end position="377"/>
    </location>
</feature>
<dbReference type="PANTHER" id="PTHR12428:SF34">
    <property type="entry name" value="MITOCHONDRIAL INNER MEMBRANE PROTEIN OXA1-LIKE"/>
    <property type="match status" value="1"/>
</dbReference>
<dbReference type="InterPro" id="IPR028055">
    <property type="entry name" value="YidC/Oxa/ALB_C"/>
</dbReference>
<dbReference type="OrthoDB" id="2148490at2759"/>
<sequence>MACRRSLSTTGTLIARRLRLSFFHIHRDNRDEAICCSPERVCSSQSTLINSLPRASSGSRNLLGPQSKARRGLLFMLPPGISSSLCRFMSNASGDEGSFKIDDFVREVTTEKVMDVVTPQSSVMSEVALAAADSSYPVAAIEYLIGAAHSFTGLNWWASIALTTVLIRGATVPLQINQMRSTAKLSLMRPHVEELNRTVRETANAPDAASKYLQRFTSLFKEYGVSPFTPLKGILIRGPIFISFLFAIRNMAEKIPSFQTGGNLWFVNLATPDSLYILPILTALTFWIAVEFHLEEGLEGTAVAGNLKNFFRILTVLSVPVMMCFPKAMFGYWLTSNLFSLAFGLVVKQPGVKKFLKVPEAPVSPVSASQQFSQAPSSREKDDGNETKLR</sequence>
<protein>
    <submittedName>
        <fullName evidence="11 12 13 14">Mitochondrial inner membrane protein OXA1-like</fullName>
    </submittedName>
</protein>
<dbReference type="GO" id="GO:0005743">
    <property type="term" value="C:mitochondrial inner membrane"/>
    <property type="evidence" value="ECO:0007669"/>
    <property type="project" value="TreeGrafter"/>
</dbReference>
<dbReference type="RefSeq" id="XP_048132687.1">
    <property type="nucleotide sequence ID" value="XM_048276730.1"/>
</dbReference>
<comment type="subcellular location">
    <subcellularLocation>
        <location evidence="1 6">Membrane</location>
        <topology evidence="1 6">Multi-pass membrane protein</topology>
    </subcellularLocation>
</comment>
<evidence type="ECO:0000313" key="15">
    <source>
        <dbReference type="RefSeq" id="XP_048132688.1"/>
    </source>
</evidence>
<evidence type="ECO:0000256" key="7">
    <source>
        <dbReference type="SAM" id="MobiDB-lite"/>
    </source>
</evidence>
<evidence type="ECO:0000256" key="8">
    <source>
        <dbReference type="SAM" id="Phobius"/>
    </source>
</evidence>
<dbReference type="Proteomes" id="UP000827889">
    <property type="component" value="Chromosome 3"/>
</dbReference>
<evidence type="ECO:0000313" key="13">
    <source>
        <dbReference type="RefSeq" id="XP_048132686.1"/>
    </source>
</evidence>
<evidence type="ECO:0000313" key="10">
    <source>
        <dbReference type="Proteomes" id="UP000827889"/>
    </source>
</evidence>